<dbReference type="InterPro" id="IPR000560">
    <property type="entry name" value="His_Pase_clade-2"/>
</dbReference>
<keyword evidence="6" id="KW-0732">Signal</keyword>
<dbReference type="Pfam" id="PF00328">
    <property type="entry name" value="His_Phos_2"/>
    <property type="match status" value="1"/>
</dbReference>
<dbReference type="Gene3D" id="3.40.50.1240">
    <property type="entry name" value="Phosphoglycerate mutase-like"/>
    <property type="match status" value="1"/>
</dbReference>
<evidence type="ECO:0000256" key="5">
    <source>
        <dbReference type="ARBA" id="ARBA00041499"/>
    </source>
</evidence>
<dbReference type="SUPFAM" id="SSF53254">
    <property type="entry name" value="Phosphoglycerate mutase-like"/>
    <property type="match status" value="1"/>
</dbReference>
<evidence type="ECO:0000313" key="7">
    <source>
        <dbReference type="EMBL" id="ABM55403.1"/>
    </source>
</evidence>
<dbReference type="PANTHER" id="PTHR11567">
    <property type="entry name" value="ACID PHOSPHATASE-RELATED"/>
    <property type="match status" value="1"/>
</dbReference>
<evidence type="ECO:0000256" key="2">
    <source>
        <dbReference type="ARBA" id="ARBA00022801"/>
    </source>
</evidence>
<sequence length="436" mass="50144">MYKVLSFVAALGLLLLADAKSGKKHNPFKGIEFNKHFKSRLDESSLQFLFIVARAGEIFPDNYMMKADTNYEYKNYGFPAGELNKNGKTSMYELGDKIKKMYPNFLNKQATRKNLLQVTAVGSEYTLSTREAALLVLKGLTRKDKKESVKIRKWSAKQLSTTRNDEFTDAASNFYSDCPNYQKEYNQALTKEFFKPNVKTRLERLIEMGKSKGDEQNVIDMLRKDTDDNTKRLIKSLNENADANITVENLTPLRDLYELYCSSDLSNLPPPKWLDADLWDSFHLLMRRYVNAIYSTEKLRLLSGGPIVKYFLNKLEDKRKGKLEPCDTKLLLHIGYDSTVTALFAALAGKKGFKRLGDQYLLKTMRAYEGGMFIIEAHETDSPYDYGLRVLYSEDLHAPVYEVASVECKYPCSFRQLKKNLSEIAVDKEKWLQLTM</sequence>
<dbReference type="PANTHER" id="PTHR11567:SF110">
    <property type="entry name" value="2-PHOSPHOXYLOSE PHOSPHATASE 1"/>
    <property type="match status" value="1"/>
</dbReference>
<dbReference type="AlphaFoldDB" id="A2IA83"/>
<evidence type="ECO:0000256" key="1">
    <source>
        <dbReference type="ARBA" id="ARBA00005375"/>
    </source>
</evidence>
<comment type="similarity">
    <text evidence="1">Belongs to the histidine acid phosphatase family.</text>
</comment>
<evidence type="ECO:0000256" key="6">
    <source>
        <dbReference type="SAM" id="SignalP"/>
    </source>
</evidence>
<feature type="chain" id="PRO_5002644018" description="2-phosphoxylose phosphatase 1" evidence="6">
    <location>
        <begin position="20"/>
        <end position="436"/>
    </location>
</feature>
<name>A2IA83_XENCH</name>
<evidence type="ECO:0000256" key="4">
    <source>
        <dbReference type="ARBA" id="ARBA00040357"/>
    </source>
</evidence>
<protein>
    <recommendedName>
        <fullName evidence="4">2-phosphoxylose phosphatase 1</fullName>
    </recommendedName>
    <alternativeName>
        <fullName evidence="5">Acid phosphatase-like protein 2</fullName>
    </alternativeName>
</protein>
<comment type="catalytic activity">
    <reaction evidence="3">
        <text>3-O-[beta-D-GlcA-(1-&gt;3)-beta-D-Gal-(1-&gt;3)-beta-D-Gal-(1-&gt;4)-beta-D-2-O-P-Xyl]-L-seryl-[protein] + H2O = 3-O-(beta-D-GlcA-(1-&gt;3)-beta-D-Gal-(1-&gt;3)-beta-D-Gal-(1-&gt;4)-beta-D-Xyl)-L-seryl-[protein] + phosphate</text>
        <dbReference type="Rhea" id="RHEA:56512"/>
        <dbReference type="Rhea" id="RHEA-COMP:12573"/>
        <dbReference type="Rhea" id="RHEA-COMP:14559"/>
        <dbReference type="ChEBI" id="CHEBI:15377"/>
        <dbReference type="ChEBI" id="CHEBI:43474"/>
        <dbReference type="ChEBI" id="CHEBI:132093"/>
        <dbReference type="ChEBI" id="CHEBI:140495"/>
    </reaction>
</comment>
<evidence type="ECO:0000256" key="3">
    <source>
        <dbReference type="ARBA" id="ARBA00036311"/>
    </source>
</evidence>
<dbReference type="InterPro" id="IPR029033">
    <property type="entry name" value="His_PPase_superfam"/>
</dbReference>
<dbReference type="EMBL" id="EF179397">
    <property type="protein sequence ID" value="ABM55403.1"/>
    <property type="molecule type" value="mRNA"/>
</dbReference>
<accession>A2IA83</accession>
<feature type="signal peptide" evidence="6">
    <location>
        <begin position="1"/>
        <end position="19"/>
    </location>
</feature>
<keyword evidence="2" id="KW-0378">Hydrolase</keyword>
<dbReference type="InterPro" id="IPR050645">
    <property type="entry name" value="Histidine_acid_phosphatase"/>
</dbReference>
<organism evidence="7">
    <name type="scientific">Xenopsylla cheopis</name>
    <name type="common">Oriental rat flea</name>
    <name type="synonym">Pulex cheopis</name>
    <dbReference type="NCBI Taxonomy" id="163159"/>
    <lineage>
        <taxon>Eukaryota</taxon>
        <taxon>Metazoa</taxon>
        <taxon>Ecdysozoa</taxon>
        <taxon>Arthropoda</taxon>
        <taxon>Hexapoda</taxon>
        <taxon>Insecta</taxon>
        <taxon>Pterygota</taxon>
        <taxon>Neoptera</taxon>
        <taxon>Endopterygota</taxon>
        <taxon>Siphonaptera</taxon>
        <taxon>Pulicidae</taxon>
        <taxon>Xenopsyllinae</taxon>
        <taxon>Xenopsylla</taxon>
    </lineage>
</organism>
<reference evidence="7" key="1">
    <citation type="journal article" date="2007" name="BMC Genomics">
        <title>An insight into the sialome of the oriental rat flea, Xenopsylla cheopis (Rots).</title>
        <authorList>
            <person name="Andersen J.F."/>
            <person name="Hinnebusch B.J."/>
            <person name="Lucas D.A."/>
            <person name="Conrads T.P."/>
            <person name="Veenstra T.D."/>
            <person name="Pham V.M."/>
            <person name="Ribeiro J.M."/>
        </authorList>
    </citation>
    <scope>NUCLEOTIDE SEQUENCE</scope>
    <source>
        <tissue evidence="7">Salivary gland</tissue>
    </source>
</reference>
<dbReference type="GO" id="GO:0016791">
    <property type="term" value="F:phosphatase activity"/>
    <property type="evidence" value="ECO:0007669"/>
    <property type="project" value="TreeGrafter"/>
</dbReference>
<proteinExistence type="evidence at transcript level"/>